<dbReference type="PANTHER" id="PTHR11062">
    <property type="entry name" value="EXOSTOSIN HEPARAN SULFATE GLYCOSYLTRANSFERASE -RELATED"/>
    <property type="match status" value="1"/>
</dbReference>
<name>A0A0M0JNY6_9EUKA</name>
<evidence type="ECO:0000313" key="3">
    <source>
        <dbReference type="EMBL" id="KOO28316.1"/>
    </source>
</evidence>
<dbReference type="Proteomes" id="UP000037460">
    <property type="component" value="Unassembled WGS sequence"/>
</dbReference>
<dbReference type="InterPro" id="IPR040911">
    <property type="entry name" value="Exostosin_GT47"/>
</dbReference>
<evidence type="ECO:0000313" key="4">
    <source>
        <dbReference type="Proteomes" id="UP000037460"/>
    </source>
</evidence>
<organism evidence="3 4">
    <name type="scientific">Chrysochromulina tobinii</name>
    <dbReference type="NCBI Taxonomy" id="1460289"/>
    <lineage>
        <taxon>Eukaryota</taxon>
        <taxon>Haptista</taxon>
        <taxon>Haptophyta</taxon>
        <taxon>Prymnesiophyceae</taxon>
        <taxon>Prymnesiales</taxon>
        <taxon>Chrysochromulinaceae</taxon>
        <taxon>Chrysochromulina</taxon>
    </lineage>
</organism>
<sequence length="112" mass="12833">MLRTYEFCLSAPGKGFGNRLVDYIVTGCIPVVVRPGGLLLPLEPALDYDGFAVQLPFEDIPILPSILANLSRHAIWKKRQRLMEVHKMFLWDEGYGQAYEVVREQMLQILKK</sequence>
<dbReference type="EMBL" id="JWZX01002586">
    <property type="protein sequence ID" value="KOO28316.1"/>
    <property type="molecule type" value="Genomic_DNA"/>
</dbReference>
<dbReference type="GO" id="GO:0016757">
    <property type="term" value="F:glycosyltransferase activity"/>
    <property type="evidence" value="ECO:0007669"/>
    <property type="project" value="InterPro"/>
</dbReference>
<dbReference type="Pfam" id="PF03016">
    <property type="entry name" value="Exostosin_GT47"/>
    <property type="match status" value="1"/>
</dbReference>
<dbReference type="OrthoDB" id="1924787at2759"/>
<keyword evidence="4" id="KW-1185">Reference proteome</keyword>
<proteinExistence type="inferred from homology"/>
<feature type="domain" description="Exostosin GT47" evidence="2">
    <location>
        <begin position="2"/>
        <end position="69"/>
    </location>
</feature>
<gene>
    <name evidence="3" type="ORF">Ctob_003957</name>
</gene>
<evidence type="ECO:0000259" key="2">
    <source>
        <dbReference type="Pfam" id="PF03016"/>
    </source>
</evidence>
<evidence type="ECO:0000256" key="1">
    <source>
        <dbReference type="ARBA" id="ARBA00010271"/>
    </source>
</evidence>
<dbReference type="AlphaFoldDB" id="A0A0M0JNY6"/>
<dbReference type="PANTHER" id="PTHR11062:SF281">
    <property type="entry name" value="EXOSTOSIN-LIKE 2"/>
    <property type="match status" value="1"/>
</dbReference>
<comment type="caution">
    <text evidence="3">The sequence shown here is derived from an EMBL/GenBank/DDBJ whole genome shotgun (WGS) entry which is preliminary data.</text>
</comment>
<dbReference type="InterPro" id="IPR004263">
    <property type="entry name" value="Exostosin"/>
</dbReference>
<reference evidence="4" key="1">
    <citation type="journal article" date="2015" name="PLoS Genet.">
        <title>Genome Sequence and Transcriptome Analyses of Chrysochromulina tobin: Metabolic Tools for Enhanced Algal Fitness in the Prominent Order Prymnesiales (Haptophyceae).</title>
        <authorList>
            <person name="Hovde B.T."/>
            <person name="Deodato C.R."/>
            <person name="Hunsperger H.M."/>
            <person name="Ryken S.A."/>
            <person name="Yost W."/>
            <person name="Jha R.K."/>
            <person name="Patterson J."/>
            <person name="Monnat R.J. Jr."/>
            <person name="Barlow S.B."/>
            <person name="Starkenburg S.R."/>
            <person name="Cattolico R.A."/>
        </authorList>
    </citation>
    <scope>NUCLEOTIDE SEQUENCE</scope>
    <source>
        <strain evidence="4">CCMP291</strain>
    </source>
</reference>
<accession>A0A0M0JNY6</accession>
<protein>
    <recommendedName>
        <fullName evidence="2">Exostosin GT47 domain-containing protein</fullName>
    </recommendedName>
</protein>
<comment type="similarity">
    <text evidence="1">Belongs to the glycosyltransferase 47 family.</text>
</comment>